<dbReference type="PANTHER" id="PTHR32002:SF79">
    <property type="entry name" value="OS09G0549450 PROTEIN"/>
    <property type="match status" value="1"/>
</dbReference>
<accession>A0AAV5CNI0</accession>
<evidence type="ECO:0000313" key="2">
    <source>
        <dbReference type="EMBL" id="GJM99439.1"/>
    </source>
</evidence>
<feature type="region of interest" description="Disordered" evidence="1">
    <location>
        <begin position="1"/>
        <end position="21"/>
    </location>
</feature>
<gene>
    <name evidence="2" type="primary">ga16535</name>
    <name evidence="2" type="ORF">PR202_ga16535</name>
</gene>
<evidence type="ECO:0000256" key="1">
    <source>
        <dbReference type="SAM" id="MobiDB-lite"/>
    </source>
</evidence>
<dbReference type="InterPro" id="IPR045012">
    <property type="entry name" value="NLP"/>
</dbReference>
<keyword evidence="3" id="KW-1185">Reference proteome</keyword>
<comment type="caution">
    <text evidence="2">The sequence shown here is derived from an EMBL/GenBank/DDBJ whole genome shotgun (WGS) entry which is preliminary data.</text>
</comment>
<organism evidence="2 3">
    <name type="scientific">Eleusine coracana subsp. coracana</name>
    <dbReference type="NCBI Taxonomy" id="191504"/>
    <lineage>
        <taxon>Eukaryota</taxon>
        <taxon>Viridiplantae</taxon>
        <taxon>Streptophyta</taxon>
        <taxon>Embryophyta</taxon>
        <taxon>Tracheophyta</taxon>
        <taxon>Spermatophyta</taxon>
        <taxon>Magnoliopsida</taxon>
        <taxon>Liliopsida</taxon>
        <taxon>Poales</taxon>
        <taxon>Poaceae</taxon>
        <taxon>PACMAD clade</taxon>
        <taxon>Chloridoideae</taxon>
        <taxon>Cynodonteae</taxon>
        <taxon>Eleusininae</taxon>
        <taxon>Eleusine</taxon>
    </lineage>
</organism>
<dbReference type="AlphaFoldDB" id="A0AAV5CNI0"/>
<reference evidence="2" key="2">
    <citation type="submission" date="2021-12" db="EMBL/GenBank/DDBJ databases">
        <title>Resequencing data analysis of finger millet.</title>
        <authorList>
            <person name="Hatakeyama M."/>
            <person name="Aluri S."/>
            <person name="Balachadran M.T."/>
            <person name="Sivarajan S.R."/>
            <person name="Poveda L."/>
            <person name="Shimizu-Inatsugi R."/>
            <person name="Schlapbach R."/>
            <person name="Sreeman S.M."/>
            <person name="Shimizu K.K."/>
        </authorList>
    </citation>
    <scope>NUCLEOTIDE SEQUENCE</scope>
</reference>
<dbReference type="PANTHER" id="PTHR32002">
    <property type="entry name" value="PROTEIN NLP8"/>
    <property type="match status" value="1"/>
</dbReference>
<sequence length="256" mass="28208">MSDSEESFTFMERGRDPQSSVPLLCTPSEGDLDRLLEQLLSVDNAWLEEALRSPNSLVSTPTGLIATDATAATMATTSANTGCLLETSGASHSSVRDRLNQVLSYIRETQSEGDVLVQLWVPVKGHDGQLVLTTSGQPFTLDHRSNNLIQFREVSTKYHFSADITSSGVLGLLGRVFIGRLPEWSPDVRYYTSYEYPMALPVFEKGSYTCLGVIELITTKQKLFTAELNAICSALQAVNLRSTEVSNIPRIKFIIH</sequence>
<evidence type="ECO:0000313" key="3">
    <source>
        <dbReference type="Proteomes" id="UP001054889"/>
    </source>
</evidence>
<proteinExistence type="predicted"/>
<name>A0AAV5CNI0_ELECO</name>
<dbReference type="EMBL" id="BQKI01000007">
    <property type="protein sequence ID" value="GJM99439.1"/>
    <property type="molecule type" value="Genomic_DNA"/>
</dbReference>
<dbReference type="Proteomes" id="UP001054889">
    <property type="component" value="Unassembled WGS sequence"/>
</dbReference>
<reference evidence="2" key="1">
    <citation type="journal article" date="2018" name="DNA Res.">
        <title>Multiple hybrid de novo genome assembly of finger millet, an orphan allotetraploid crop.</title>
        <authorList>
            <person name="Hatakeyama M."/>
            <person name="Aluri S."/>
            <person name="Balachadran M.T."/>
            <person name="Sivarajan S.R."/>
            <person name="Patrignani A."/>
            <person name="Gruter S."/>
            <person name="Poveda L."/>
            <person name="Shimizu-Inatsugi R."/>
            <person name="Baeten J."/>
            <person name="Francoijs K.J."/>
            <person name="Nataraja K.N."/>
            <person name="Reddy Y.A.N."/>
            <person name="Phadnis S."/>
            <person name="Ravikumar R.L."/>
            <person name="Schlapbach R."/>
            <person name="Sreeman S.M."/>
            <person name="Shimizu K.K."/>
        </authorList>
    </citation>
    <scope>NUCLEOTIDE SEQUENCE</scope>
</reference>
<dbReference type="GO" id="GO:0003700">
    <property type="term" value="F:DNA-binding transcription factor activity"/>
    <property type="evidence" value="ECO:0007669"/>
    <property type="project" value="InterPro"/>
</dbReference>
<protein>
    <submittedName>
        <fullName evidence="2">Uncharacterized protein</fullName>
    </submittedName>
</protein>